<keyword evidence="3" id="KW-1185">Reference proteome</keyword>
<dbReference type="AlphaFoldDB" id="A0A8H5GF35"/>
<dbReference type="Proteomes" id="UP000559027">
    <property type="component" value="Unassembled WGS sequence"/>
</dbReference>
<dbReference type="Pfam" id="PF01636">
    <property type="entry name" value="APH"/>
    <property type="match status" value="1"/>
</dbReference>
<dbReference type="InterPro" id="IPR002575">
    <property type="entry name" value="Aminoglycoside_PTrfase"/>
</dbReference>
<dbReference type="OrthoDB" id="4177236at2759"/>
<dbReference type="SUPFAM" id="SSF56112">
    <property type="entry name" value="Protein kinase-like (PK-like)"/>
    <property type="match status" value="1"/>
</dbReference>
<dbReference type="EMBL" id="JAACJO010000001">
    <property type="protein sequence ID" value="KAF5363641.1"/>
    <property type="molecule type" value="Genomic_DNA"/>
</dbReference>
<protein>
    <recommendedName>
        <fullName evidence="1">Aminoglycoside phosphotransferase domain-containing protein</fullName>
    </recommendedName>
</protein>
<reference evidence="2 3" key="1">
    <citation type="journal article" date="2020" name="ISME J.">
        <title>Uncovering the hidden diversity of litter-decomposition mechanisms in mushroom-forming fungi.</title>
        <authorList>
            <person name="Floudas D."/>
            <person name="Bentzer J."/>
            <person name="Ahren D."/>
            <person name="Johansson T."/>
            <person name="Persson P."/>
            <person name="Tunlid A."/>
        </authorList>
    </citation>
    <scope>NUCLEOTIDE SEQUENCE [LARGE SCALE GENOMIC DNA]</scope>
    <source>
        <strain evidence="2 3">CBS 146.42</strain>
    </source>
</reference>
<comment type="caution">
    <text evidence="2">The sequence shown here is derived from an EMBL/GenBank/DDBJ whole genome shotgun (WGS) entry which is preliminary data.</text>
</comment>
<accession>A0A8H5GF35</accession>
<evidence type="ECO:0000313" key="2">
    <source>
        <dbReference type="EMBL" id="KAF5363641.1"/>
    </source>
</evidence>
<organism evidence="2 3">
    <name type="scientific">Leucocoprinus leucothites</name>
    <dbReference type="NCBI Taxonomy" id="201217"/>
    <lineage>
        <taxon>Eukaryota</taxon>
        <taxon>Fungi</taxon>
        <taxon>Dikarya</taxon>
        <taxon>Basidiomycota</taxon>
        <taxon>Agaricomycotina</taxon>
        <taxon>Agaricomycetes</taxon>
        <taxon>Agaricomycetidae</taxon>
        <taxon>Agaricales</taxon>
        <taxon>Agaricineae</taxon>
        <taxon>Agaricaceae</taxon>
        <taxon>Leucocoprinus</taxon>
    </lineage>
</organism>
<evidence type="ECO:0000313" key="3">
    <source>
        <dbReference type="Proteomes" id="UP000559027"/>
    </source>
</evidence>
<name>A0A8H5GF35_9AGAR</name>
<feature type="domain" description="Aminoglycoside phosphotransferase" evidence="1">
    <location>
        <begin position="57"/>
        <end position="232"/>
    </location>
</feature>
<dbReference type="PANTHER" id="PTHR21310">
    <property type="entry name" value="AMINOGLYCOSIDE PHOSPHOTRANSFERASE-RELATED-RELATED"/>
    <property type="match status" value="1"/>
</dbReference>
<dbReference type="Gene3D" id="3.90.1200.10">
    <property type="match status" value="1"/>
</dbReference>
<evidence type="ECO:0000259" key="1">
    <source>
        <dbReference type="Pfam" id="PF01636"/>
    </source>
</evidence>
<dbReference type="InterPro" id="IPR051678">
    <property type="entry name" value="AGP_Transferase"/>
</dbReference>
<gene>
    <name evidence="2" type="ORF">D9756_000918</name>
</gene>
<proteinExistence type="predicted"/>
<sequence length="280" mass="32691">MDITPVYVDESLRYNTCNAHWLSADTIVKSYVDIHRRDVVKVDIECGEANVHELVYAKTQIPTPRIRRVVDCGDGEVFIIMDRIRGRQLSEVWDSSIWKKLWVAFTLRRYITQLRHLTKAPPGTPPGPISPRRSKHCDSPRIFGELYPRVFPTVSDLAEFCNRRYLKMLGWLKTPQDDPAWKETFDSSEPLVNCHGDLVPRNMILGDDGWLWLVDWRFSGYYPPWFENYGMTIAAREEWMSLGNSYKYWNLFLPFICGGYFRQTAWLDVAAFTFDYAASP</sequence>
<dbReference type="InterPro" id="IPR011009">
    <property type="entry name" value="Kinase-like_dom_sf"/>
</dbReference>
<dbReference type="PANTHER" id="PTHR21310:SF39">
    <property type="entry name" value="AMINOGLYCOSIDE PHOSPHOTRANSFERASE DOMAIN-CONTAINING PROTEIN"/>
    <property type="match status" value="1"/>
</dbReference>